<feature type="binding site" evidence="10">
    <location>
        <position position="171"/>
    </location>
    <ligand>
        <name>Mn(2+)</name>
        <dbReference type="ChEBI" id="CHEBI:29035"/>
    </ligand>
</feature>
<dbReference type="Gene3D" id="1.20.120.920">
    <property type="entry name" value="CRISPR-associated endonuclease Cas1, C-terminal domain"/>
    <property type="match status" value="1"/>
</dbReference>
<dbReference type="Proteomes" id="UP000243374">
    <property type="component" value="Unassembled WGS sequence"/>
</dbReference>
<keyword evidence="2 10" id="KW-0479">Metal-binding</keyword>
<evidence type="ECO:0000256" key="2">
    <source>
        <dbReference type="ARBA" id="ARBA00022723"/>
    </source>
</evidence>
<keyword evidence="4 10" id="KW-0378">Hydrolase</keyword>
<dbReference type="Gene3D" id="3.100.10.20">
    <property type="entry name" value="CRISPR-associated endonuclease Cas1, N-terminal domain"/>
    <property type="match status" value="1"/>
</dbReference>
<feature type="binding site" evidence="10">
    <location>
        <position position="250"/>
    </location>
    <ligand>
        <name>Mn(2+)</name>
        <dbReference type="ChEBI" id="CHEBI:29035"/>
    </ligand>
</feature>
<proteinExistence type="inferred from homology"/>
<dbReference type="NCBIfam" id="TIGR00287">
    <property type="entry name" value="cas1"/>
    <property type="match status" value="1"/>
</dbReference>
<comment type="similarity">
    <text evidence="10">Belongs to the CRISPR-associated endonuclease Cas1 family.</text>
</comment>
<dbReference type="GO" id="GO:0004519">
    <property type="term" value="F:endonuclease activity"/>
    <property type="evidence" value="ECO:0007669"/>
    <property type="project" value="UniProtKB-UniRule"/>
</dbReference>
<keyword evidence="1 10" id="KW-0540">Nuclease</keyword>
<keyword evidence="8 10" id="KW-0464">Manganese</keyword>
<feature type="binding site" evidence="10">
    <location>
        <position position="235"/>
    </location>
    <ligand>
        <name>Mn(2+)</name>
        <dbReference type="ChEBI" id="CHEBI:29035"/>
    </ligand>
</feature>
<dbReference type="GO" id="GO:0016787">
    <property type="term" value="F:hydrolase activity"/>
    <property type="evidence" value="ECO:0007669"/>
    <property type="project" value="UniProtKB-KW"/>
</dbReference>
<dbReference type="InterPro" id="IPR042206">
    <property type="entry name" value="CRISPR-assoc_Cas1_C"/>
</dbReference>
<evidence type="ECO:0000256" key="7">
    <source>
        <dbReference type="ARBA" id="ARBA00023125"/>
    </source>
</evidence>
<dbReference type="Pfam" id="PF01867">
    <property type="entry name" value="Cas_Cas1"/>
    <property type="match status" value="1"/>
</dbReference>
<evidence type="ECO:0000256" key="8">
    <source>
        <dbReference type="ARBA" id="ARBA00023211"/>
    </source>
</evidence>
<name>A0A662Z7U8_9GAMM</name>
<dbReference type="GO" id="GO:0043571">
    <property type="term" value="P:maintenance of CRISPR repeat elements"/>
    <property type="evidence" value="ECO:0007669"/>
    <property type="project" value="UniProtKB-UniRule"/>
</dbReference>
<dbReference type="InterPro" id="IPR002729">
    <property type="entry name" value="CRISPR-assoc_Cas1"/>
</dbReference>
<sequence length="355" mass="40405">MLSNCVEKYSMADYISNLKVTVYLTCRTISATLKNDNQICIEKEDGTCQLVNIDCIRRMVLIGKVTNLSYLVLHRMMIKRIPVDFLDLFGRTTGQLLPDNDEIKTYYLSQEKFKDSLNSLVFARTIVKTKIHNCHEIIRRRKDKVSSDFDYKKFMQMINSADSKDSLRGIEGIAAKHYFSLWSGIVKDFEWTGRIKHPATDSINAVLSLGYTLLRNRLTSALKSKGLNPRLGFYHISRGCHAALSSDLMEQFRALVDTTVLGAIRKKIIKPDDFSCKENSISIISGSAFPKILGIFEEMFNDVKIFYCCNGSKSEKVMKSSNDIIEDCAENYVMSLQDKMSFQTWSIGNGAMFSH</sequence>
<evidence type="ECO:0000256" key="9">
    <source>
        <dbReference type="ARBA" id="ARBA00038592"/>
    </source>
</evidence>
<comment type="function">
    <text evidence="10">CRISPR (clustered regularly interspaced short palindromic repeat), is an adaptive immune system that provides protection against mobile genetic elements (viruses, transposable elements and conjugative plasmids). CRISPR clusters contain spacers, sequences complementary to antecedent mobile elements, and target invading nucleic acids. CRISPR clusters are transcribed and processed into CRISPR RNA (crRNA). Acts as a dsDNA endonuclease. Involved in the integration of spacer DNA into the CRISPR cassette.</text>
</comment>
<evidence type="ECO:0000256" key="10">
    <source>
        <dbReference type="HAMAP-Rule" id="MF_01470"/>
    </source>
</evidence>
<comment type="cofactor">
    <cofactor evidence="10">
        <name>Mg(2+)</name>
        <dbReference type="ChEBI" id="CHEBI:18420"/>
    </cofactor>
    <cofactor evidence="10">
        <name>Mn(2+)</name>
        <dbReference type="ChEBI" id="CHEBI:29035"/>
    </cofactor>
</comment>
<dbReference type="CDD" id="cd09634">
    <property type="entry name" value="Cas1_I-II-III"/>
    <property type="match status" value="1"/>
</dbReference>
<dbReference type="EMBL" id="FOSF01000009">
    <property type="protein sequence ID" value="SFJ95415.1"/>
    <property type="molecule type" value="Genomic_DNA"/>
</dbReference>
<gene>
    <name evidence="10" type="primary">cas1</name>
    <name evidence="11" type="ORF">SAMN04487865_100955</name>
</gene>
<dbReference type="PANTHER" id="PTHR34353">
    <property type="entry name" value="CRISPR-ASSOCIATED ENDONUCLEASE CAS1 1"/>
    <property type="match status" value="1"/>
</dbReference>
<evidence type="ECO:0000256" key="6">
    <source>
        <dbReference type="ARBA" id="ARBA00023118"/>
    </source>
</evidence>
<protein>
    <recommendedName>
        <fullName evidence="10">CRISPR-associated endonuclease Cas1</fullName>
        <ecNumber evidence="10">3.1.-.-</ecNumber>
    </recommendedName>
</protein>
<keyword evidence="7 10" id="KW-0238">DNA-binding</keyword>
<dbReference type="AlphaFoldDB" id="A0A662Z7U8"/>
<dbReference type="GO" id="GO:0046872">
    <property type="term" value="F:metal ion binding"/>
    <property type="evidence" value="ECO:0007669"/>
    <property type="project" value="UniProtKB-UniRule"/>
</dbReference>
<keyword evidence="3 10" id="KW-0255">Endonuclease</keyword>
<evidence type="ECO:0000256" key="4">
    <source>
        <dbReference type="ARBA" id="ARBA00022801"/>
    </source>
</evidence>
<dbReference type="GO" id="GO:0003677">
    <property type="term" value="F:DNA binding"/>
    <property type="evidence" value="ECO:0007669"/>
    <property type="project" value="UniProtKB-KW"/>
</dbReference>
<evidence type="ECO:0000256" key="1">
    <source>
        <dbReference type="ARBA" id="ARBA00022722"/>
    </source>
</evidence>
<dbReference type="InterPro" id="IPR050646">
    <property type="entry name" value="Cas1"/>
</dbReference>
<dbReference type="EC" id="3.1.-.-" evidence="10"/>
<keyword evidence="6 10" id="KW-0051">Antiviral defense</keyword>
<organism evidence="11 12">
    <name type="scientific">Succinivibrio dextrinosolvens</name>
    <dbReference type="NCBI Taxonomy" id="83771"/>
    <lineage>
        <taxon>Bacteria</taxon>
        <taxon>Pseudomonadati</taxon>
        <taxon>Pseudomonadota</taxon>
        <taxon>Gammaproteobacteria</taxon>
        <taxon>Aeromonadales</taxon>
        <taxon>Succinivibrionaceae</taxon>
        <taxon>Succinivibrio</taxon>
    </lineage>
</organism>
<dbReference type="HAMAP" id="MF_01470">
    <property type="entry name" value="Cas1"/>
    <property type="match status" value="1"/>
</dbReference>
<keyword evidence="12" id="KW-1185">Reference proteome</keyword>
<evidence type="ECO:0000256" key="5">
    <source>
        <dbReference type="ARBA" id="ARBA00022842"/>
    </source>
</evidence>
<reference evidence="11 12" key="1">
    <citation type="submission" date="2016-10" db="EMBL/GenBank/DDBJ databases">
        <authorList>
            <person name="Varghese N."/>
            <person name="Submissions S."/>
        </authorList>
    </citation>
    <scope>NUCLEOTIDE SEQUENCE [LARGE SCALE GENOMIC DNA]</scope>
    <source>
        <strain evidence="11 12">22B</strain>
    </source>
</reference>
<dbReference type="RefSeq" id="WP_074839732.1">
    <property type="nucleotide sequence ID" value="NZ_CP047056.1"/>
</dbReference>
<keyword evidence="5 10" id="KW-0460">Magnesium</keyword>
<evidence type="ECO:0000313" key="12">
    <source>
        <dbReference type="Proteomes" id="UP000243374"/>
    </source>
</evidence>
<dbReference type="OrthoDB" id="9793236at2"/>
<accession>A0A662Z7U8</accession>
<dbReference type="GO" id="GO:0051607">
    <property type="term" value="P:defense response to virus"/>
    <property type="evidence" value="ECO:0007669"/>
    <property type="project" value="UniProtKB-UniRule"/>
</dbReference>
<evidence type="ECO:0000256" key="3">
    <source>
        <dbReference type="ARBA" id="ARBA00022759"/>
    </source>
</evidence>
<comment type="subunit">
    <text evidence="9 10">Homodimer, forms a heterotetramer with a Cas2 homodimer.</text>
</comment>
<evidence type="ECO:0000313" key="11">
    <source>
        <dbReference type="EMBL" id="SFJ95415.1"/>
    </source>
</evidence>
<dbReference type="PANTHER" id="PTHR34353:SF2">
    <property type="entry name" value="CRISPR-ASSOCIATED ENDONUCLEASE CAS1 1"/>
    <property type="match status" value="1"/>
</dbReference>
<dbReference type="InterPro" id="IPR042211">
    <property type="entry name" value="CRISPR-assoc_Cas1_N"/>
</dbReference>